<dbReference type="EMBL" id="SWKU01000003">
    <property type="protein sequence ID" value="KAF3008572.1"/>
    <property type="molecule type" value="Genomic_DNA"/>
</dbReference>
<accession>A0A9P4TLZ2</accession>
<dbReference type="Proteomes" id="UP000801428">
    <property type="component" value="Unassembled WGS sequence"/>
</dbReference>
<dbReference type="AlphaFoldDB" id="A0A9P4TLZ2"/>
<keyword evidence="2" id="KW-1185">Reference proteome</keyword>
<proteinExistence type="predicted"/>
<evidence type="ECO:0000313" key="2">
    <source>
        <dbReference type="Proteomes" id="UP000801428"/>
    </source>
</evidence>
<dbReference type="OrthoDB" id="3695605at2759"/>
<protein>
    <submittedName>
        <fullName evidence="1">Uncharacterized protein</fullName>
    </submittedName>
</protein>
<organism evidence="1 2">
    <name type="scientific">Curvularia kusanoi</name>
    <name type="common">Cochliobolus kusanoi</name>
    <dbReference type="NCBI Taxonomy" id="90978"/>
    <lineage>
        <taxon>Eukaryota</taxon>
        <taxon>Fungi</taxon>
        <taxon>Dikarya</taxon>
        <taxon>Ascomycota</taxon>
        <taxon>Pezizomycotina</taxon>
        <taxon>Dothideomycetes</taxon>
        <taxon>Pleosporomycetidae</taxon>
        <taxon>Pleosporales</taxon>
        <taxon>Pleosporineae</taxon>
        <taxon>Pleosporaceae</taxon>
        <taxon>Curvularia</taxon>
    </lineage>
</organism>
<gene>
    <name evidence="1" type="ORF">E8E13_007300</name>
</gene>
<sequence length="155" mass="17643">MTNTPPHGLFWDGNAALPPFYLIKNCILIACALDKWDEADTYRATAEHAHNKALREAEETHDEDMIVMLGDLRSELDELEDFKREDIAMQALDPQHLSRYWHVDPNDDTSDYSQELKDEMQALIEIANELKEVAEAILLSNRVLMDAAEDADEAA</sequence>
<name>A0A9P4TLZ2_CURKU</name>
<evidence type="ECO:0000313" key="1">
    <source>
        <dbReference type="EMBL" id="KAF3008572.1"/>
    </source>
</evidence>
<comment type="caution">
    <text evidence="1">The sequence shown here is derived from an EMBL/GenBank/DDBJ whole genome shotgun (WGS) entry which is preliminary data.</text>
</comment>
<reference evidence="1" key="1">
    <citation type="submission" date="2019-04" db="EMBL/GenBank/DDBJ databases">
        <title>Sequencing of skin fungus with MAO and IRED activity.</title>
        <authorList>
            <person name="Marsaioli A.J."/>
            <person name="Bonatto J.M.C."/>
            <person name="Reis Junior O."/>
        </authorList>
    </citation>
    <scope>NUCLEOTIDE SEQUENCE</scope>
    <source>
        <strain evidence="1">30M1</strain>
    </source>
</reference>